<reference evidence="1" key="1">
    <citation type="submission" date="2024-03" db="EMBL/GenBank/DDBJ databases">
        <title>WGS assembly of Saponaria officinalis var. Norfolk2.</title>
        <authorList>
            <person name="Jenkins J."/>
            <person name="Shu S."/>
            <person name="Grimwood J."/>
            <person name="Barry K."/>
            <person name="Goodstein D."/>
            <person name="Schmutz J."/>
            <person name="Leebens-Mack J."/>
            <person name="Osbourn A."/>
        </authorList>
    </citation>
    <scope>NUCLEOTIDE SEQUENCE [LARGE SCALE GENOMIC DNA]</scope>
    <source>
        <strain evidence="1">JIC</strain>
    </source>
</reference>
<dbReference type="EMBL" id="JBDFQZ010000009">
    <property type="protein sequence ID" value="KAK9690970.1"/>
    <property type="molecule type" value="Genomic_DNA"/>
</dbReference>
<sequence length="127" mass="13679">MVSGNKFTSILTDPLPWLPVVKPTIPSLLSKFLPVAATAFPSPKSTPYMSNLVAPAKLTTLNIVAILFASSRDMIAGYSIIAFRYCVATLSSYSAIPWCSAFDAQPIPLLNKSPTFLVTLNVCQGRL</sequence>
<organism evidence="1 2">
    <name type="scientific">Saponaria officinalis</name>
    <name type="common">Common soapwort</name>
    <name type="synonym">Lychnis saponaria</name>
    <dbReference type="NCBI Taxonomy" id="3572"/>
    <lineage>
        <taxon>Eukaryota</taxon>
        <taxon>Viridiplantae</taxon>
        <taxon>Streptophyta</taxon>
        <taxon>Embryophyta</taxon>
        <taxon>Tracheophyta</taxon>
        <taxon>Spermatophyta</taxon>
        <taxon>Magnoliopsida</taxon>
        <taxon>eudicotyledons</taxon>
        <taxon>Gunneridae</taxon>
        <taxon>Pentapetalae</taxon>
        <taxon>Caryophyllales</taxon>
        <taxon>Caryophyllaceae</taxon>
        <taxon>Caryophylleae</taxon>
        <taxon>Saponaria</taxon>
    </lineage>
</organism>
<evidence type="ECO:0000313" key="2">
    <source>
        <dbReference type="Proteomes" id="UP001443914"/>
    </source>
</evidence>
<proteinExistence type="predicted"/>
<comment type="caution">
    <text evidence="1">The sequence shown here is derived from an EMBL/GenBank/DDBJ whole genome shotgun (WGS) entry which is preliminary data.</text>
</comment>
<protein>
    <submittedName>
        <fullName evidence="1">Uncharacterized protein</fullName>
    </submittedName>
</protein>
<accession>A0AAW1IMK1</accession>
<evidence type="ECO:0000313" key="1">
    <source>
        <dbReference type="EMBL" id="KAK9690970.1"/>
    </source>
</evidence>
<name>A0AAW1IMK1_SAPOF</name>
<dbReference type="AlphaFoldDB" id="A0AAW1IMK1"/>
<dbReference type="Proteomes" id="UP001443914">
    <property type="component" value="Unassembled WGS sequence"/>
</dbReference>
<keyword evidence="2" id="KW-1185">Reference proteome</keyword>
<gene>
    <name evidence="1" type="ORF">RND81_09G167400</name>
</gene>